<keyword evidence="5" id="KW-1185">Reference proteome</keyword>
<dbReference type="Proteomes" id="UP001499947">
    <property type="component" value="Unassembled WGS sequence"/>
</dbReference>
<name>A0ABN2IV43_9ACTN</name>
<gene>
    <name evidence="4" type="ORF">GCM10009680_61730</name>
</gene>
<proteinExistence type="predicted"/>
<dbReference type="InterPro" id="IPR027806">
    <property type="entry name" value="HARBI1_dom"/>
</dbReference>
<dbReference type="EMBL" id="BAAALR010000071">
    <property type="protein sequence ID" value="GAA1712387.1"/>
    <property type="molecule type" value="Genomic_DNA"/>
</dbReference>
<dbReference type="Pfam" id="PF13359">
    <property type="entry name" value="DDE_Tnp_4"/>
    <property type="match status" value="1"/>
</dbReference>
<feature type="domain" description="DDE Tnp4" evidence="3">
    <location>
        <begin position="12"/>
        <end position="91"/>
    </location>
</feature>
<evidence type="ECO:0000313" key="5">
    <source>
        <dbReference type="Proteomes" id="UP001499947"/>
    </source>
</evidence>
<evidence type="ECO:0000313" key="4">
    <source>
        <dbReference type="EMBL" id="GAA1712387.1"/>
    </source>
</evidence>
<reference evidence="4 5" key="1">
    <citation type="journal article" date="2019" name="Int. J. Syst. Evol. Microbiol.">
        <title>The Global Catalogue of Microorganisms (GCM) 10K type strain sequencing project: providing services to taxonomists for standard genome sequencing and annotation.</title>
        <authorList>
            <consortium name="The Broad Institute Genomics Platform"/>
            <consortium name="The Broad Institute Genome Sequencing Center for Infectious Disease"/>
            <person name="Wu L."/>
            <person name="Ma J."/>
        </authorList>
    </citation>
    <scope>NUCLEOTIDE SEQUENCE [LARGE SCALE GENOMIC DNA]</scope>
    <source>
        <strain evidence="4 5">JCM 13244</strain>
    </source>
</reference>
<comment type="cofactor">
    <cofactor evidence="1">
        <name>a divalent metal cation</name>
        <dbReference type="ChEBI" id="CHEBI:60240"/>
    </cofactor>
</comment>
<evidence type="ECO:0000259" key="3">
    <source>
        <dbReference type="Pfam" id="PF13359"/>
    </source>
</evidence>
<keyword evidence="2" id="KW-0479">Metal-binding</keyword>
<protein>
    <recommendedName>
        <fullName evidence="3">DDE Tnp4 domain-containing protein</fullName>
    </recommendedName>
</protein>
<evidence type="ECO:0000256" key="2">
    <source>
        <dbReference type="ARBA" id="ARBA00022723"/>
    </source>
</evidence>
<accession>A0ABN2IV43</accession>
<organism evidence="4 5">
    <name type="scientific">Streptomyces yatensis</name>
    <dbReference type="NCBI Taxonomy" id="155177"/>
    <lineage>
        <taxon>Bacteria</taxon>
        <taxon>Bacillati</taxon>
        <taxon>Actinomycetota</taxon>
        <taxon>Actinomycetes</taxon>
        <taxon>Kitasatosporales</taxon>
        <taxon>Streptomycetaceae</taxon>
        <taxon>Streptomyces</taxon>
        <taxon>Streptomyces violaceusniger group</taxon>
    </lineage>
</organism>
<comment type="caution">
    <text evidence="4">The sequence shown here is derived from an EMBL/GenBank/DDBJ whole genome shotgun (WGS) entry which is preliminary data.</text>
</comment>
<evidence type="ECO:0000256" key="1">
    <source>
        <dbReference type="ARBA" id="ARBA00001968"/>
    </source>
</evidence>
<sequence>MYWAASRLDLPTLADSGCDGAGIGVFTPVKRPTDGRPLDADNRTYNALLRGLRCLGERGFALLPGRWRALRHFTTSPRKIGDIVKAALTLTHFEHADLPETR</sequence>